<dbReference type="Pfam" id="PF09335">
    <property type="entry name" value="VTT_dom"/>
    <property type="match status" value="1"/>
</dbReference>
<keyword evidence="7" id="KW-1015">Disulfide bond</keyword>
<dbReference type="InterPro" id="IPR012999">
    <property type="entry name" value="Pyr_OxRdtase_I_AS"/>
</dbReference>
<accession>A0ABQ6A8Z0</accession>
<evidence type="ECO:0000256" key="1">
    <source>
        <dbReference type="ARBA" id="ARBA00001974"/>
    </source>
</evidence>
<name>A0ABQ6A8Z0_9PROT</name>
<keyword evidence="15" id="KW-1185">Reference proteome</keyword>
<evidence type="ECO:0000313" key="15">
    <source>
        <dbReference type="Proteomes" id="UP001156641"/>
    </source>
</evidence>
<dbReference type="Pfam" id="PF07992">
    <property type="entry name" value="Pyr_redox_2"/>
    <property type="match status" value="1"/>
</dbReference>
<evidence type="ECO:0000256" key="4">
    <source>
        <dbReference type="ARBA" id="ARBA00022827"/>
    </source>
</evidence>
<keyword evidence="4 9" id="KW-0274">FAD</keyword>
<keyword evidence="3 9" id="KW-0285">Flavoprotein</keyword>
<dbReference type="RefSeq" id="WP_284259049.1">
    <property type="nucleotide sequence ID" value="NZ_BSOS01000080.1"/>
</dbReference>
<feature type="transmembrane region" description="Helical" evidence="10">
    <location>
        <begin position="43"/>
        <end position="69"/>
    </location>
</feature>
<dbReference type="PANTHER" id="PTHR43014">
    <property type="entry name" value="MERCURIC REDUCTASE"/>
    <property type="match status" value="1"/>
</dbReference>
<evidence type="ECO:0000256" key="10">
    <source>
        <dbReference type="SAM" id="Phobius"/>
    </source>
</evidence>
<feature type="domain" description="FAD/NAD(P)-binding" evidence="12">
    <location>
        <begin position="233"/>
        <end position="532"/>
    </location>
</feature>
<proteinExistence type="inferred from homology"/>
<dbReference type="Gene3D" id="3.30.390.30">
    <property type="match status" value="1"/>
</dbReference>
<dbReference type="SUPFAM" id="SSF51905">
    <property type="entry name" value="FAD/NAD(P)-binding domain"/>
    <property type="match status" value="1"/>
</dbReference>
<dbReference type="InterPro" id="IPR004099">
    <property type="entry name" value="Pyr_nucl-diS_OxRdtase_dimer"/>
</dbReference>
<dbReference type="EMBL" id="BSOS01000080">
    <property type="protein sequence ID" value="GLR68207.1"/>
    <property type="molecule type" value="Genomic_DNA"/>
</dbReference>
<dbReference type="PRINTS" id="PR00368">
    <property type="entry name" value="FADPNR"/>
</dbReference>
<comment type="similarity">
    <text evidence="2 9">Belongs to the class-I pyridine nucleotide-disulfide oxidoreductase family.</text>
</comment>
<dbReference type="SUPFAM" id="SSF55424">
    <property type="entry name" value="FAD/NAD-linked reductases, dimerisation (C-terminal) domain"/>
    <property type="match status" value="1"/>
</dbReference>
<evidence type="ECO:0000259" key="12">
    <source>
        <dbReference type="Pfam" id="PF07992"/>
    </source>
</evidence>
<dbReference type="InterPro" id="IPR036188">
    <property type="entry name" value="FAD/NAD-bd_sf"/>
</dbReference>
<keyword evidence="10" id="KW-0812">Transmembrane</keyword>
<evidence type="ECO:0000256" key="6">
    <source>
        <dbReference type="ARBA" id="ARBA00023002"/>
    </source>
</evidence>
<dbReference type="Proteomes" id="UP001156641">
    <property type="component" value="Unassembled WGS sequence"/>
</dbReference>
<keyword evidence="6 9" id="KW-0560">Oxidoreductase</keyword>
<dbReference type="PRINTS" id="PR00411">
    <property type="entry name" value="PNDRDTASEI"/>
</dbReference>
<comment type="cofactor">
    <cofactor evidence="1">
        <name>FAD</name>
        <dbReference type="ChEBI" id="CHEBI:57692"/>
    </cofactor>
</comment>
<dbReference type="InterPro" id="IPR016156">
    <property type="entry name" value="FAD/NAD-linked_Rdtase_dimer_sf"/>
</dbReference>
<evidence type="ECO:0000259" key="13">
    <source>
        <dbReference type="Pfam" id="PF09335"/>
    </source>
</evidence>
<feature type="transmembrane region" description="Helical" evidence="10">
    <location>
        <begin position="135"/>
        <end position="155"/>
    </location>
</feature>
<sequence>MRLLLIGALLFVVAVAALAWHGRMPDPRQFQQFADTLNAQHPLVAFAAYFGFYVVATALSFPGASLLTLGAGAVFGLAEGTLLVSFASSIGASIAFLTARFLLRDFALARFPALFTRIDQGIARDGARYLISLRLVPAIPFFAVNLLAGLTKLSLSRFYAASQIGMFPATLIYVNAGASLATLGHHGAILTPRLVTGLLLLAVLPVAVPRLRGAFAARKAYVKWRRPKTFERNLVVIGAGAAGLVTAYVASALKAKVTLIEQTRMGGDCLNSGCVPSKALLHAAKHGYDFIQARAAVKSAVEGIAPHDSVERYASLGVDVRQGQAMILNPWCVSVDGVKISTRAIVIAAGAEPFVPPIPGLAQSPYATSETLWDIETLPKRLTILGGGPIGCEMAQAFAQLGSAVTLVEMAERLMIREDDEVSTTMATALRRNGVTVLTGHRAEEVLHDDDGYHLRAVSENEFITIGFDRILVAIGRKPRVTGYGLEELGIKLNKTKTIETDAWLQTLYPNIFACGDVAGPYQFTHTAGFQAGYAALNALLAPFWRFKPSYRAVPAVTYTSPEIARVGVNEREAIAQALRYEVTRYEFAELDRAIAEADTEGFVKIITRQGSDKILGATIVGTNAGEILTGFTIAMQHNLGLKKLLGVIYPYPTRSEAIRAVAGLWRQKHASARGLALLERFHKWRRG</sequence>
<protein>
    <submittedName>
        <fullName evidence="14">Pyridine nucleotide-disulfide oxidoreductase</fullName>
    </submittedName>
</protein>
<feature type="domain" description="Pyridine nucleotide-disulphide oxidoreductase dimerisation" evidence="11">
    <location>
        <begin position="554"/>
        <end position="660"/>
    </location>
</feature>
<reference evidence="15" key="1">
    <citation type="journal article" date="2019" name="Int. J. Syst. Evol. Microbiol.">
        <title>The Global Catalogue of Microorganisms (GCM) 10K type strain sequencing project: providing services to taxonomists for standard genome sequencing and annotation.</title>
        <authorList>
            <consortium name="The Broad Institute Genomics Platform"/>
            <consortium name="The Broad Institute Genome Sequencing Center for Infectious Disease"/>
            <person name="Wu L."/>
            <person name="Ma J."/>
        </authorList>
    </citation>
    <scope>NUCLEOTIDE SEQUENCE [LARGE SCALE GENOMIC DNA]</scope>
    <source>
        <strain evidence="15">NBRC 112502</strain>
    </source>
</reference>
<keyword evidence="10" id="KW-1133">Transmembrane helix</keyword>
<comment type="caution">
    <text evidence="14">The sequence shown here is derived from an EMBL/GenBank/DDBJ whole genome shotgun (WGS) entry which is preliminary data.</text>
</comment>
<keyword evidence="10" id="KW-0472">Membrane</keyword>
<dbReference type="Gene3D" id="3.50.50.60">
    <property type="entry name" value="FAD/NAD(P)-binding domain"/>
    <property type="match status" value="2"/>
</dbReference>
<keyword evidence="5" id="KW-0521">NADP</keyword>
<evidence type="ECO:0000313" key="14">
    <source>
        <dbReference type="EMBL" id="GLR68207.1"/>
    </source>
</evidence>
<evidence type="ECO:0000256" key="5">
    <source>
        <dbReference type="ARBA" id="ARBA00022857"/>
    </source>
</evidence>
<evidence type="ECO:0000259" key="11">
    <source>
        <dbReference type="Pfam" id="PF02852"/>
    </source>
</evidence>
<dbReference type="InterPro" id="IPR023753">
    <property type="entry name" value="FAD/NAD-binding_dom"/>
</dbReference>
<dbReference type="PROSITE" id="PS00076">
    <property type="entry name" value="PYRIDINE_REDOX_1"/>
    <property type="match status" value="1"/>
</dbReference>
<feature type="transmembrane region" description="Helical" evidence="10">
    <location>
        <begin position="234"/>
        <end position="253"/>
    </location>
</feature>
<evidence type="ECO:0000256" key="7">
    <source>
        <dbReference type="ARBA" id="ARBA00023157"/>
    </source>
</evidence>
<dbReference type="PANTHER" id="PTHR43014:SF2">
    <property type="entry name" value="MERCURIC REDUCTASE"/>
    <property type="match status" value="1"/>
</dbReference>
<organism evidence="14 15">
    <name type="scientific">Acidocella aquatica</name>
    <dbReference type="NCBI Taxonomy" id="1922313"/>
    <lineage>
        <taxon>Bacteria</taxon>
        <taxon>Pseudomonadati</taxon>
        <taxon>Pseudomonadota</taxon>
        <taxon>Alphaproteobacteria</taxon>
        <taxon>Acetobacterales</taxon>
        <taxon>Acidocellaceae</taxon>
        <taxon>Acidocella</taxon>
    </lineage>
</organism>
<gene>
    <name evidence="14" type="ORF">GCM10010909_28880</name>
</gene>
<dbReference type="Pfam" id="PF02852">
    <property type="entry name" value="Pyr_redox_dim"/>
    <property type="match status" value="1"/>
</dbReference>
<evidence type="ECO:0000256" key="2">
    <source>
        <dbReference type="ARBA" id="ARBA00007532"/>
    </source>
</evidence>
<evidence type="ECO:0000256" key="3">
    <source>
        <dbReference type="ARBA" id="ARBA00022630"/>
    </source>
</evidence>
<evidence type="ECO:0000256" key="8">
    <source>
        <dbReference type="ARBA" id="ARBA00023284"/>
    </source>
</evidence>
<feature type="domain" description="VTT" evidence="13">
    <location>
        <begin position="65"/>
        <end position="178"/>
    </location>
</feature>
<evidence type="ECO:0000256" key="9">
    <source>
        <dbReference type="RuleBase" id="RU003691"/>
    </source>
</evidence>
<dbReference type="InterPro" id="IPR032816">
    <property type="entry name" value="VTT_dom"/>
</dbReference>
<feature type="transmembrane region" description="Helical" evidence="10">
    <location>
        <begin position="194"/>
        <end position="213"/>
    </location>
</feature>
<keyword evidence="8 9" id="KW-0676">Redox-active center</keyword>
<feature type="transmembrane region" description="Helical" evidence="10">
    <location>
        <begin position="81"/>
        <end position="103"/>
    </location>
</feature>